<dbReference type="InterPro" id="IPR012677">
    <property type="entry name" value="Nucleotide-bd_a/b_plait_sf"/>
</dbReference>
<evidence type="ECO:0000313" key="5">
    <source>
        <dbReference type="Proteomes" id="UP001168877"/>
    </source>
</evidence>
<proteinExistence type="predicted"/>
<dbReference type="GO" id="GO:0016020">
    <property type="term" value="C:membrane"/>
    <property type="evidence" value="ECO:0007669"/>
    <property type="project" value="TreeGrafter"/>
</dbReference>
<dbReference type="SUPFAM" id="SSF54928">
    <property type="entry name" value="RNA-binding domain, RBD"/>
    <property type="match status" value="1"/>
</dbReference>
<dbReference type="InterPro" id="IPR035979">
    <property type="entry name" value="RBD_domain_sf"/>
</dbReference>
<feature type="transmembrane region" description="Helical" evidence="2">
    <location>
        <begin position="577"/>
        <end position="599"/>
    </location>
</feature>
<keyword evidence="2" id="KW-1133">Transmembrane helix</keyword>
<evidence type="ECO:0000259" key="3">
    <source>
        <dbReference type="PROSITE" id="PS50102"/>
    </source>
</evidence>
<dbReference type="SMART" id="SM00248">
    <property type="entry name" value="ANK"/>
    <property type="match status" value="5"/>
</dbReference>
<organism evidence="4 5">
    <name type="scientific">Acer saccharum</name>
    <name type="common">Sugar maple</name>
    <dbReference type="NCBI Taxonomy" id="4024"/>
    <lineage>
        <taxon>Eukaryota</taxon>
        <taxon>Viridiplantae</taxon>
        <taxon>Streptophyta</taxon>
        <taxon>Embryophyta</taxon>
        <taxon>Tracheophyta</taxon>
        <taxon>Spermatophyta</taxon>
        <taxon>Magnoliopsida</taxon>
        <taxon>eudicotyledons</taxon>
        <taxon>Gunneridae</taxon>
        <taxon>Pentapetalae</taxon>
        <taxon>rosids</taxon>
        <taxon>malvids</taxon>
        <taxon>Sapindales</taxon>
        <taxon>Sapindaceae</taxon>
        <taxon>Hippocastanoideae</taxon>
        <taxon>Acereae</taxon>
        <taxon>Acer</taxon>
    </lineage>
</organism>
<keyword evidence="2" id="KW-0472">Membrane</keyword>
<feature type="transmembrane region" description="Helical" evidence="2">
    <location>
        <begin position="533"/>
        <end position="556"/>
    </location>
</feature>
<dbReference type="InterPro" id="IPR000504">
    <property type="entry name" value="RRM_dom"/>
</dbReference>
<gene>
    <name evidence="4" type="ORF">LWI29_033405</name>
</gene>
<dbReference type="Proteomes" id="UP001168877">
    <property type="component" value="Unassembled WGS sequence"/>
</dbReference>
<name>A0AA39TTP5_ACESA</name>
<dbReference type="InterPro" id="IPR002110">
    <property type="entry name" value="Ankyrin_rpt"/>
</dbReference>
<keyword evidence="1" id="KW-0694">RNA-binding</keyword>
<dbReference type="InterPro" id="IPR026961">
    <property type="entry name" value="PGG_dom"/>
</dbReference>
<feature type="transmembrane region" description="Helical" evidence="2">
    <location>
        <begin position="605"/>
        <end position="626"/>
    </location>
</feature>
<dbReference type="EMBL" id="JAUESC010000001">
    <property type="protein sequence ID" value="KAK0608618.1"/>
    <property type="molecule type" value="Genomic_DNA"/>
</dbReference>
<sequence>MGLFELGSPTANSLFAGIRVIIGIKDWANFWKDICLDLIALKEAFPRIYALFKMNNGKVLDFGRWYGETDQEVNSAHDDHQVITIQPQQTNNIAPHQHQNFPPSIELLSGELYFQICVPLYKAALKGNLKEVYNILRVHEEILNRSSLLRMAITKGHATILHVAAGARQTSFVEEMINSIQPSDYESTLLLQDNNRNTSFCFAAAVGDVEIAKIMHDKNPNLNLAAIRGNHNKTPLDMAVMFGQKEMATFLYDATENILNQDERTALFFSSITTGLYDMALKLLKSHPRLAMTRDENDETALHMLAREPNSMTTQAHELILCLWEEVKTRPYAEVGALITYPTKLLFDAAELGNSEFLAALVGSYPDLIHLLDEQNLSIFHIAVLHRHANIFKLIYEMGFDKELLATYVDEQDNNMLHLAGKYPESPPASVVPGAALEMQRELLMFEEVRMIMKPSLRDKKNSEGHTPKKLFTVTHKDLQKRGETWMKSTAKSCMLVATLIATVVFAAVFSIPGGNNQQIGRPIYLEKTFFKVFAVSDAIAMSSSSISILVFLSILTSRYEEEDFRMSLPLKLMFGLLTLFISVITMTIAFSSAFFLFYPSSERLNWITMSTAVLVFVPVTLYVGLQYSLLRDIIYSTFCSRNQFNRTPSQTIWPRLSSYTTNQELKTLFSPFGLVTQARLVKDPKTQRPKGFGFVLFRLEDEAQKALEAMNGRIVRGRLIFVKVASTGSPENGDSSA</sequence>
<dbReference type="InterPro" id="IPR036770">
    <property type="entry name" value="Ankyrin_rpt-contain_sf"/>
</dbReference>
<dbReference type="PANTHER" id="PTHR24177:SF356">
    <property type="entry name" value="ANKYRIN REPEAT PLANT-LIKE PROTEIN"/>
    <property type="match status" value="1"/>
</dbReference>
<dbReference type="GO" id="GO:0003723">
    <property type="term" value="F:RNA binding"/>
    <property type="evidence" value="ECO:0007669"/>
    <property type="project" value="UniProtKB-UniRule"/>
</dbReference>
<dbReference type="Gene3D" id="1.25.40.20">
    <property type="entry name" value="Ankyrin repeat-containing domain"/>
    <property type="match status" value="2"/>
</dbReference>
<comment type="caution">
    <text evidence="4">The sequence shown here is derived from an EMBL/GenBank/DDBJ whole genome shotgun (WGS) entry which is preliminary data.</text>
</comment>
<reference evidence="4" key="1">
    <citation type="journal article" date="2022" name="Plant J.">
        <title>Strategies of tolerance reflected in two North American maple genomes.</title>
        <authorList>
            <person name="McEvoy S.L."/>
            <person name="Sezen U.U."/>
            <person name="Trouern-Trend A."/>
            <person name="McMahon S.M."/>
            <person name="Schaberg P.G."/>
            <person name="Yang J."/>
            <person name="Wegrzyn J.L."/>
            <person name="Swenson N.G."/>
        </authorList>
    </citation>
    <scope>NUCLEOTIDE SEQUENCE</scope>
    <source>
        <strain evidence="4">NS2018</strain>
    </source>
</reference>
<feature type="domain" description="RRM" evidence="3">
    <location>
        <begin position="657"/>
        <end position="728"/>
    </location>
</feature>
<dbReference type="SMART" id="SM00360">
    <property type="entry name" value="RRM"/>
    <property type="match status" value="1"/>
</dbReference>
<dbReference type="Gene3D" id="3.30.70.330">
    <property type="match status" value="1"/>
</dbReference>
<protein>
    <recommendedName>
        <fullName evidence="3">RRM domain-containing protein</fullName>
    </recommendedName>
</protein>
<keyword evidence="5" id="KW-1185">Reference proteome</keyword>
<dbReference type="PANTHER" id="PTHR24177">
    <property type="entry name" value="CASKIN"/>
    <property type="match status" value="1"/>
</dbReference>
<dbReference type="SUPFAM" id="SSF48403">
    <property type="entry name" value="Ankyrin repeat"/>
    <property type="match status" value="1"/>
</dbReference>
<evidence type="ECO:0000256" key="1">
    <source>
        <dbReference type="PROSITE-ProRule" id="PRU00176"/>
    </source>
</evidence>
<keyword evidence="2" id="KW-0812">Transmembrane</keyword>
<feature type="transmembrane region" description="Helical" evidence="2">
    <location>
        <begin position="494"/>
        <end position="513"/>
    </location>
</feature>
<dbReference type="AlphaFoldDB" id="A0AA39TTP5"/>
<evidence type="ECO:0000313" key="4">
    <source>
        <dbReference type="EMBL" id="KAK0608618.1"/>
    </source>
</evidence>
<evidence type="ECO:0000256" key="2">
    <source>
        <dbReference type="SAM" id="Phobius"/>
    </source>
</evidence>
<dbReference type="Pfam" id="PF13962">
    <property type="entry name" value="PGG"/>
    <property type="match status" value="1"/>
</dbReference>
<dbReference type="PROSITE" id="PS50102">
    <property type="entry name" value="RRM"/>
    <property type="match status" value="1"/>
</dbReference>
<accession>A0AA39TTP5</accession>
<reference evidence="4" key="2">
    <citation type="submission" date="2023-06" db="EMBL/GenBank/DDBJ databases">
        <authorList>
            <person name="Swenson N.G."/>
            <person name="Wegrzyn J.L."/>
            <person name="Mcevoy S.L."/>
        </authorList>
    </citation>
    <scope>NUCLEOTIDE SEQUENCE</scope>
    <source>
        <strain evidence="4">NS2018</strain>
        <tissue evidence="4">Leaf</tissue>
    </source>
</reference>
<dbReference type="Pfam" id="PF00076">
    <property type="entry name" value="RRM_1"/>
    <property type="match status" value="1"/>
</dbReference>
<dbReference type="Pfam" id="PF12796">
    <property type="entry name" value="Ank_2"/>
    <property type="match status" value="1"/>
</dbReference>